<dbReference type="RefSeq" id="WP_018360896.1">
    <property type="nucleotide sequence ID" value="NZ_JASBZX010000006.1"/>
</dbReference>
<dbReference type="CDD" id="cd11567">
    <property type="entry name" value="YciH_like"/>
    <property type="match status" value="1"/>
</dbReference>
<dbReference type="AlphaFoldDB" id="A0A0A2EC07"/>
<dbReference type="GO" id="GO:0006417">
    <property type="term" value="P:regulation of translation"/>
    <property type="evidence" value="ECO:0007669"/>
    <property type="project" value="UniProtKB-KW"/>
</dbReference>
<keyword evidence="8" id="KW-1185">Reference proteome</keyword>
<comment type="similarity">
    <text evidence="1">Belongs to the SUI1 family.</text>
</comment>
<name>A0A0A2EC07_9PORP</name>
<evidence type="ECO:0000256" key="3">
    <source>
        <dbReference type="ARBA" id="ARBA00022917"/>
    </source>
</evidence>
<dbReference type="PANTHER" id="PTHR12789">
    <property type="entry name" value="DENSITY-REGULATED PROTEIN HOMOLOG"/>
    <property type="match status" value="1"/>
</dbReference>
<keyword evidence="3" id="KW-0648">Protein biosynthesis</keyword>
<evidence type="ECO:0000256" key="1">
    <source>
        <dbReference type="ARBA" id="ARBA00005422"/>
    </source>
</evidence>
<dbReference type="EMBL" id="JRFA01000008">
    <property type="protein sequence ID" value="KGN75187.1"/>
    <property type="molecule type" value="Genomic_DNA"/>
</dbReference>
<evidence type="ECO:0000259" key="4">
    <source>
        <dbReference type="PROSITE" id="PS50296"/>
    </source>
</evidence>
<proteinExistence type="inferred from homology"/>
<evidence type="ECO:0000313" key="10">
    <source>
        <dbReference type="Proteomes" id="UP000254263"/>
    </source>
</evidence>
<dbReference type="eggNOG" id="COG0023">
    <property type="taxonomic scope" value="Bacteria"/>
</dbReference>
<dbReference type="SUPFAM" id="SSF55159">
    <property type="entry name" value="eIF1-like"/>
    <property type="match status" value="1"/>
</dbReference>
<accession>A0A0A2EC07</accession>
<dbReference type="GO" id="GO:0001731">
    <property type="term" value="P:formation of translation preinitiation complex"/>
    <property type="evidence" value="ECO:0007669"/>
    <property type="project" value="TreeGrafter"/>
</dbReference>
<gene>
    <name evidence="6" type="primary">yciH</name>
    <name evidence="5" type="ORF">HQ47_02270</name>
    <name evidence="7" type="ORF">NCTC11632_01850</name>
    <name evidence="6" type="ORF">NCTC13100_01717</name>
</gene>
<keyword evidence="5" id="KW-0396">Initiation factor</keyword>
<dbReference type="InterPro" id="IPR005872">
    <property type="entry name" value="SUI1_arc_bac"/>
</dbReference>
<dbReference type="Gene3D" id="3.30.780.10">
    <property type="entry name" value="SUI1-like domain"/>
    <property type="match status" value="1"/>
</dbReference>
<dbReference type="PANTHER" id="PTHR12789:SF0">
    <property type="entry name" value="DENSITY-REGULATED PROTEIN"/>
    <property type="match status" value="1"/>
</dbReference>
<dbReference type="Proteomes" id="UP000254156">
    <property type="component" value="Unassembled WGS sequence"/>
</dbReference>
<evidence type="ECO:0000256" key="2">
    <source>
        <dbReference type="ARBA" id="ARBA00022845"/>
    </source>
</evidence>
<dbReference type="GO" id="GO:0002188">
    <property type="term" value="P:translation reinitiation"/>
    <property type="evidence" value="ECO:0007669"/>
    <property type="project" value="TreeGrafter"/>
</dbReference>
<evidence type="ECO:0000313" key="7">
    <source>
        <dbReference type="EMBL" id="SUB89725.1"/>
    </source>
</evidence>
<dbReference type="OrthoDB" id="9792915at2"/>
<feature type="domain" description="SUI1" evidence="4">
    <location>
        <begin position="45"/>
        <end position="105"/>
    </location>
</feature>
<evidence type="ECO:0000313" key="8">
    <source>
        <dbReference type="Proteomes" id="UP000030103"/>
    </source>
</evidence>
<dbReference type="InterPro" id="IPR001950">
    <property type="entry name" value="SUI1"/>
</dbReference>
<dbReference type="Proteomes" id="UP000254263">
    <property type="component" value="Unassembled WGS sequence"/>
</dbReference>
<evidence type="ECO:0000313" key="9">
    <source>
        <dbReference type="Proteomes" id="UP000254156"/>
    </source>
</evidence>
<organism evidence="5 8">
    <name type="scientific">Porphyromonas macacae</name>
    <dbReference type="NCBI Taxonomy" id="28115"/>
    <lineage>
        <taxon>Bacteria</taxon>
        <taxon>Pseudomonadati</taxon>
        <taxon>Bacteroidota</taxon>
        <taxon>Bacteroidia</taxon>
        <taxon>Bacteroidales</taxon>
        <taxon>Porphyromonadaceae</taxon>
        <taxon>Porphyromonas</taxon>
    </lineage>
</organism>
<keyword evidence="2" id="KW-0810">Translation regulation</keyword>
<dbReference type="InterPro" id="IPR050318">
    <property type="entry name" value="DENR/SUI1_TIF"/>
</dbReference>
<evidence type="ECO:0000313" key="6">
    <source>
        <dbReference type="EMBL" id="SUB78539.1"/>
    </source>
</evidence>
<dbReference type="EMBL" id="UGTF01000002">
    <property type="protein sequence ID" value="SUB89725.1"/>
    <property type="molecule type" value="Genomic_DNA"/>
</dbReference>
<dbReference type="PIRSF" id="PIRSF037511">
    <property type="entry name" value="Transl_init_SUI1_pro"/>
    <property type="match status" value="1"/>
</dbReference>
<dbReference type="GO" id="GO:0003729">
    <property type="term" value="F:mRNA binding"/>
    <property type="evidence" value="ECO:0007669"/>
    <property type="project" value="TreeGrafter"/>
</dbReference>
<dbReference type="Pfam" id="PF01253">
    <property type="entry name" value="SUI1"/>
    <property type="match status" value="1"/>
</dbReference>
<dbReference type="STRING" id="28115.HQ47_02270"/>
<dbReference type="GO" id="GO:0003743">
    <property type="term" value="F:translation initiation factor activity"/>
    <property type="evidence" value="ECO:0007669"/>
    <property type="project" value="UniProtKB-KW"/>
</dbReference>
<reference evidence="5 8" key="1">
    <citation type="submission" date="2014-09" db="EMBL/GenBank/DDBJ databases">
        <title>Draft Genome Sequence of Porphyromonas macacae COT-192_OH2859.</title>
        <authorList>
            <person name="Wallis C."/>
            <person name="Deusch O."/>
            <person name="O'Flynn C."/>
            <person name="Davis I."/>
            <person name="Horsfall A."/>
            <person name="Kirkwood N."/>
            <person name="Harris S."/>
            <person name="Eisen J.A."/>
            <person name="Coil D.A."/>
            <person name="Darling A.E."/>
            <person name="Jospin G."/>
            <person name="Alexiev A."/>
        </authorList>
    </citation>
    <scope>NUCLEOTIDE SEQUENCE [LARGE SCALE GENOMIC DNA]</scope>
    <source>
        <strain evidence="8">COT-192 OH2859</strain>
        <strain evidence="5">COT-192_OH2859</strain>
    </source>
</reference>
<dbReference type="Proteomes" id="UP000030103">
    <property type="component" value="Unassembled WGS sequence"/>
</dbReference>
<protein>
    <submittedName>
        <fullName evidence="5">SUI1 family translation initiation factor</fullName>
    </submittedName>
    <submittedName>
        <fullName evidence="6">Translation initiation factor Sui1</fullName>
    </submittedName>
</protein>
<dbReference type="InterPro" id="IPR036877">
    <property type="entry name" value="SUI1_dom_sf"/>
</dbReference>
<sequence>MADWKKRLGVLYSTDPNYRYTEEETGKEELLPPAEQQLRITLDKKNRSGKEVSLVSGFVGPDEDLKDLAKELKHKCGVGGSVKDGAVIIQGDKREQILKILSDMGYKKARKY</sequence>
<reference evidence="9 10" key="2">
    <citation type="submission" date="2018-06" db="EMBL/GenBank/DDBJ databases">
        <authorList>
            <consortium name="Pathogen Informatics"/>
            <person name="Doyle S."/>
        </authorList>
    </citation>
    <scope>NUCLEOTIDE SEQUENCE [LARGE SCALE GENOMIC DNA]</scope>
    <source>
        <strain evidence="7 9">NCTC11632</strain>
        <strain evidence="6 10">NCTC13100</strain>
    </source>
</reference>
<dbReference type="PROSITE" id="PS50296">
    <property type="entry name" value="SUI1"/>
    <property type="match status" value="1"/>
</dbReference>
<dbReference type="EMBL" id="UGTI01000001">
    <property type="protein sequence ID" value="SUB78539.1"/>
    <property type="molecule type" value="Genomic_DNA"/>
</dbReference>
<evidence type="ECO:0000313" key="5">
    <source>
        <dbReference type="EMBL" id="KGN75187.1"/>
    </source>
</evidence>